<dbReference type="GO" id="GO:0003677">
    <property type="term" value="F:DNA binding"/>
    <property type="evidence" value="ECO:0007669"/>
    <property type="project" value="InterPro"/>
</dbReference>
<dbReference type="InterPro" id="IPR052933">
    <property type="entry name" value="DNA_Protect_Modify"/>
</dbReference>
<dbReference type="RefSeq" id="WP_095069436.1">
    <property type="nucleotide sequence ID" value="NZ_LT899436.1"/>
</dbReference>
<dbReference type="PRINTS" id="PR00507">
    <property type="entry name" value="N12N6MTFRASE"/>
</dbReference>
<name>A0A238U5I6_9FLAO</name>
<dbReference type="GO" id="GO:0008170">
    <property type="term" value="F:N-methyltransferase activity"/>
    <property type="evidence" value="ECO:0007669"/>
    <property type="project" value="InterPro"/>
</dbReference>
<feature type="region of interest" description="Disordered" evidence="3">
    <location>
        <begin position="419"/>
        <end position="452"/>
    </location>
</feature>
<dbReference type="EMBL" id="LT899436">
    <property type="protein sequence ID" value="SNR14463.1"/>
    <property type="molecule type" value="Genomic_DNA"/>
</dbReference>
<dbReference type="GO" id="GO:0004386">
    <property type="term" value="F:helicase activity"/>
    <property type="evidence" value="ECO:0007669"/>
    <property type="project" value="UniProtKB-KW"/>
</dbReference>
<dbReference type="Pfam" id="PF00271">
    <property type="entry name" value="Helicase_C"/>
    <property type="match status" value="1"/>
</dbReference>
<keyword evidence="2" id="KW-0175">Coiled coil</keyword>
<evidence type="ECO:0000256" key="3">
    <source>
        <dbReference type="SAM" id="MobiDB-lite"/>
    </source>
</evidence>
<keyword evidence="5" id="KW-0347">Helicase</keyword>
<dbReference type="KEGG" id="tje:TJEJU_0687"/>
<accession>A0A238U5I6</accession>
<keyword evidence="6" id="KW-1185">Reference proteome</keyword>
<evidence type="ECO:0000313" key="5">
    <source>
        <dbReference type="EMBL" id="SNR14463.1"/>
    </source>
</evidence>
<comment type="similarity">
    <text evidence="1">Belongs to the N(4)/N(6)-methyltransferase family.</text>
</comment>
<sequence>MGFSKKEHLQDNIAAIQTALTLGKLKRQANEEELKLLKKYVGFGGLKCVLQPANSLDDITYWSNSELDLFPLVGELHRILQENTSSQKLYKSYADSIKSSVLTAFYTPNALVEEIGRTFQNNEIQVNKFLDPSAGMGIFTSVFGKNNPVAFEKDLLTSKILQYTQPETKVFGKGFETIDKAYHNHFDVVSSNIPFGDISVFDPDFSKSNDEIRVQASKSIHNYFFLKGVDTLREGGLLAYITSQGVLNSSRNEPIRRKLLENMQLVSAIRLPNNLFIENAGTEVGSDFILLQKNSQKQQLSELEHKFIESYITEEKTPSNRLFEGQKNVLFTKYSIDTDPYGKAATIYWHDGTPEAIANDFGMLLQNNIEQNLDRELYQNKQLKTIASVVDQPLKKQEITQQESVITLYDLFNFSEEERDPNYKPKKRKKKKLKSGIASKKSNLKPPKAVNGPQPFTDPVLDHYKEGCLVYFDNQIGYLKSFPNTPTFHPLLLNSLQRRKIEKYIPLRDTYFELYTKEYNTQVEQPKLREQLNEYYDAFVKTSGYLNAPSSLKFLKMDAVSNEILYLERNQGDSFRKADIFFRPVAFNSDKIESIKTPNEALSASLNKFSSVDLEYMEQISKIPQEELKTVLGERIHYHPIENEYQVSDKFLAGNVIQKASQIEAHIQLNPDDSEAKDSLKALQAVFPRRITFEELDFNLGERWIPSGIYSRFASHLFDTEVKIHYAPNGDEFSVNCKQKNATIWSKYNVKSESRNYDGIALLKHALVNTTPKITKKIVLGEKEVKIPDSEAIQLANSKIDEIRNEFIDWLQVQNDDFKNRLTNLYNNTFNCFVRPEYDGSHQSFPQLDRKGLGIEDLYNSQKDVIWMIKNNGGAICDHEVGAGKTLVMCCASYELKRLGLANKPMIIGLKANVHEIAETYRKAYPNARILYPGKQDFTPSKRQRIFGDIKNNNWDAVILTHDQFGKIPQSAEVQQEILQAELDNVEDNLWTLEQQGEEISRGMIKGMQKRKENLEVKLKSLAHDIAEKKDDIIDFKMMGIDHLFVDESHKFKNLMFNTRHDRVAGLGNSQGSQRAINLLFALRTIQQRTGKDLGATFLSGTTISNSLTELYLLFKYLRPKALEQQNIHCFDAWAAIYAKKTTDYEFSVTNTIVQKERFRYFIKVPELAQFYSEITDYRTAKDIGIDRPEKNEILYNIPPTPEQEEFIYKLMEFAKTGNATLLGRPPLSQKEEKAKMLIATNYARKMSLDMRMISSEYNDHIDNKASHCAKKISEYYHKFQAQKGTQFVFSDLGTYKPNTWNPYSEIRRKLIEDYGLLPSEVRFIQEAKSEKARKDFITQMNQGKIRVLFGSTEMLGTGVNAQQRAVAIHHLDTPWRPSDLAQRDGRAIRKGNEIAKHFGNNKVDVIIYAVEKSLDSYKFNLLHNKQLFIDQLKTNNLGKRTIDEGGMDEKSGMNFSEYVAILSGNTDLLEKAKLEKKITALESERKAFHNSKWTSKNKLKDLCQLVELGKERIASMTADQKQFLTNLKKDENGTVLNPIQLKNLDSSSINQIGKKLNELSKEMNTRGEYRSIGSLYGFTLLIKTEASMKDEFDFNINRFFVLGKGDIKYTYNNGLMASDPQLAASNFLNALLKIPSLLESEQEKLSKNEIHIPTLSEVVHAKWRKENELKAIKSELENLDRKIKNTITKTENTKDEITESTVNEKPKKAIKI</sequence>
<dbReference type="InterPro" id="IPR029063">
    <property type="entry name" value="SAM-dependent_MTases_sf"/>
</dbReference>
<keyword evidence="5" id="KW-0378">Hydrolase</keyword>
<feature type="domain" description="Helicase C-terminal" evidence="4">
    <location>
        <begin position="1272"/>
        <end position="1451"/>
    </location>
</feature>
<feature type="coiled-coil region" evidence="2">
    <location>
        <begin position="976"/>
        <end position="1032"/>
    </location>
</feature>
<reference evidence="5 6" key="1">
    <citation type="submission" date="2017-07" db="EMBL/GenBank/DDBJ databases">
        <authorList>
            <person name="Sun Z.S."/>
            <person name="Albrecht U."/>
            <person name="Echele G."/>
            <person name="Lee C.C."/>
        </authorList>
    </citation>
    <scope>NUCLEOTIDE SEQUENCE [LARGE SCALE GENOMIC DNA]</scope>
    <source>
        <strain evidence="6">type strain: KCTC 22618</strain>
    </source>
</reference>
<dbReference type="PANTHER" id="PTHR41313">
    <property type="entry name" value="ADENINE-SPECIFIC METHYLTRANSFERASE"/>
    <property type="match status" value="1"/>
</dbReference>
<dbReference type="Gene3D" id="3.40.50.150">
    <property type="entry name" value="Vaccinia Virus protein VP39"/>
    <property type="match status" value="1"/>
</dbReference>
<dbReference type="SUPFAM" id="SSF52540">
    <property type="entry name" value="P-loop containing nucleoside triphosphate hydrolases"/>
    <property type="match status" value="2"/>
</dbReference>
<dbReference type="PROSITE" id="PS51194">
    <property type="entry name" value="HELICASE_CTER"/>
    <property type="match status" value="1"/>
</dbReference>
<dbReference type="InterPro" id="IPR027417">
    <property type="entry name" value="P-loop_NTPase"/>
</dbReference>
<feature type="compositionally biased region" description="Basic residues" evidence="3">
    <location>
        <begin position="424"/>
        <end position="434"/>
    </location>
</feature>
<keyword evidence="5" id="KW-0547">Nucleotide-binding</keyword>
<dbReference type="Proteomes" id="UP000215214">
    <property type="component" value="Chromosome TJEJU"/>
</dbReference>
<feature type="region of interest" description="Disordered" evidence="3">
    <location>
        <begin position="1690"/>
        <end position="1713"/>
    </location>
</feature>
<organism evidence="5 6">
    <name type="scientific">Tenacibaculum jejuense</name>
    <dbReference type="NCBI Taxonomy" id="584609"/>
    <lineage>
        <taxon>Bacteria</taxon>
        <taxon>Pseudomonadati</taxon>
        <taxon>Bacteroidota</taxon>
        <taxon>Flavobacteriia</taxon>
        <taxon>Flavobacteriales</taxon>
        <taxon>Flavobacteriaceae</taxon>
        <taxon>Tenacibaculum</taxon>
    </lineage>
</organism>
<evidence type="ECO:0000256" key="1">
    <source>
        <dbReference type="ARBA" id="ARBA00006594"/>
    </source>
</evidence>
<dbReference type="OrthoDB" id="9815272at2"/>
<evidence type="ECO:0000313" key="6">
    <source>
        <dbReference type="Proteomes" id="UP000215214"/>
    </source>
</evidence>
<dbReference type="InterPro" id="IPR001650">
    <property type="entry name" value="Helicase_C-like"/>
</dbReference>
<dbReference type="InterPro" id="IPR003356">
    <property type="entry name" value="DNA_methylase_A-5"/>
</dbReference>
<keyword evidence="5" id="KW-0067">ATP-binding</keyword>
<evidence type="ECO:0000256" key="2">
    <source>
        <dbReference type="SAM" id="Coils"/>
    </source>
</evidence>
<dbReference type="Pfam" id="PF02384">
    <property type="entry name" value="N6_Mtase"/>
    <property type="match status" value="1"/>
</dbReference>
<proteinExistence type="inferred from homology"/>
<dbReference type="Gene3D" id="3.40.50.300">
    <property type="entry name" value="P-loop containing nucleotide triphosphate hydrolases"/>
    <property type="match status" value="2"/>
</dbReference>
<gene>
    <name evidence="5" type="ORF">TJEJU_0687</name>
</gene>
<dbReference type="PANTHER" id="PTHR41313:SF1">
    <property type="entry name" value="DNA METHYLASE ADENINE-SPECIFIC DOMAIN-CONTAINING PROTEIN"/>
    <property type="match status" value="1"/>
</dbReference>
<protein>
    <submittedName>
        <fullName evidence="5">Helicase family protein</fullName>
    </submittedName>
</protein>
<evidence type="ECO:0000259" key="4">
    <source>
        <dbReference type="PROSITE" id="PS51194"/>
    </source>
</evidence>
<feature type="compositionally biased region" description="Basic and acidic residues" evidence="3">
    <location>
        <begin position="1692"/>
        <end position="1713"/>
    </location>
</feature>
<dbReference type="SUPFAM" id="SSF53335">
    <property type="entry name" value="S-adenosyl-L-methionine-dependent methyltransferases"/>
    <property type="match status" value="1"/>
</dbReference>